<dbReference type="InterPro" id="IPR026444">
    <property type="entry name" value="Secre_tail"/>
</dbReference>
<name>A0ABX8GZT3_9BACT</name>
<protein>
    <submittedName>
        <fullName evidence="2">T9SS type A sorting domain-containing protein</fullName>
    </submittedName>
</protein>
<dbReference type="NCBIfam" id="TIGR04183">
    <property type="entry name" value="Por_Secre_tail"/>
    <property type="match status" value="1"/>
</dbReference>
<accession>A0ABX8GZT3</accession>
<dbReference type="EMBL" id="CP076128">
    <property type="protein sequence ID" value="QWG08602.1"/>
    <property type="molecule type" value="Genomic_DNA"/>
</dbReference>
<evidence type="ECO:0000259" key="1">
    <source>
        <dbReference type="Pfam" id="PF18962"/>
    </source>
</evidence>
<sequence length="1074" mass="119770">MKKYLLLFIFITTVFTRLNAKEVYLNDLESAGKVTLTDGIYETNQSLTFGTDRLNVASGEVLIICGDLILDKMSVLSNAGSIITSGDIILKGFTIGGLNKFENSGNIIVGGDFLESDPETVTSRKIHSGNLIVHGNIDINGMVASGRTWASSVSKSNVGHLSILSDGQSATDVVYVNHIIHHFEYLKAKGCLSVDNQKIIQIENDLENIESNTVDFGSQSNLLKNQLYNFNYSYDQKTGNTTLSWKPSNSIKAQITNFYIETSLNKINYEEVYTQKGNKPSSTSTGLFIYVDANTQYSQKYYKLIAERSNGTQDIMYLKGPSEPRLAYIKRLFAGHEVTKKKLQNTTGQDFDVYTIFEAPSVFAGNITIKPIHSITSFNIYNNELIIICGSLKGLDSSFKIDIKPLGGLIVTENLKMEKESGVPPYYHKNNGIILVGQDYEDQFSGNIPSGYSLSSGGALVTGGTFINAKGSFMNKEGVFAETYTARSGKSEFLPIKSLSEVFKQNLYPVKTTLLFNCIDMFNHTVPRGNVCSNGLSKITSILKLNRTTNSFTLDMLTQVIPQYNHQGKLYQKIGGFRWGSVSSSSHEILKIRKGETLMVCGDLYVTGNSEVINEGNLLVSGSIILEDLNVYGGRQIITLMNSGFIGVGGDFKGYEEMVPTIIGHPSALEGKVAILGKAYTHDLQNGSYAWKEKQLYSFQFKSKIPLTRRDYANNYNRIDSIAIAIESYFLNKKKFPKVFKNTSQPNCRDSDLRKLDADIIKTTGILKTALSAQIIKSDKSVDIDITIKEREFGDTYVLKRIIATNKSDAQTYVIEDIKTIIKSQLKKNGDTYTLTFKDDRVSKKVKPGTFIQYKLVAIQDVPLSDEPSTSVINLRSEVTSNWIDDVTNLPITLSTFTATIDDGYVDLDWIDEQEVNTSHFIIQRSVDGKNYSTISEEIQAAGNSNKEEVYAFTDENVPNESMIYYKLVEFDFDGKSEEWVRIVHQEGNSAYNVNIFPIPADTKLNVEVQNLNEEDGEMTVRLIHATDGLQYVLEGKEDFDNMEFNVSSVPPGVYIIEVFAGNKMIHNQKIIIR</sequence>
<organism evidence="2 3">
    <name type="scientific">Flammeovirga kamogawensis</name>
    <dbReference type="NCBI Taxonomy" id="373891"/>
    <lineage>
        <taxon>Bacteria</taxon>
        <taxon>Pseudomonadati</taxon>
        <taxon>Bacteroidota</taxon>
        <taxon>Cytophagia</taxon>
        <taxon>Cytophagales</taxon>
        <taxon>Flammeovirgaceae</taxon>
        <taxon>Flammeovirga</taxon>
    </lineage>
</organism>
<evidence type="ECO:0000313" key="3">
    <source>
        <dbReference type="Proteomes" id="UP000682802"/>
    </source>
</evidence>
<feature type="domain" description="Secretion system C-terminal sorting" evidence="1">
    <location>
        <begin position="996"/>
        <end position="1073"/>
    </location>
</feature>
<dbReference type="RefSeq" id="WP_144072516.1">
    <property type="nucleotide sequence ID" value="NZ_CP076128.1"/>
</dbReference>
<dbReference type="Pfam" id="PF18962">
    <property type="entry name" value="Por_Secre_tail"/>
    <property type="match status" value="1"/>
</dbReference>
<dbReference type="Proteomes" id="UP000682802">
    <property type="component" value="Chromosome 1"/>
</dbReference>
<keyword evidence="3" id="KW-1185">Reference proteome</keyword>
<proteinExistence type="predicted"/>
<evidence type="ECO:0000313" key="2">
    <source>
        <dbReference type="EMBL" id="QWG08602.1"/>
    </source>
</evidence>
<reference evidence="2 3" key="1">
    <citation type="submission" date="2021-05" db="EMBL/GenBank/DDBJ databases">
        <title>Comparative genomic studies on the polysaccharide-degrading batcterial strains of the Flammeovirga genus.</title>
        <authorList>
            <person name="Zewei F."/>
            <person name="Zheng Z."/>
            <person name="Yu L."/>
            <person name="Ruyue G."/>
            <person name="Yanhong M."/>
            <person name="Yuanyuan C."/>
            <person name="Jingyan G."/>
            <person name="Wenjun H."/>
        </authorList>
    </citation>
    <scope>NUCLEOTIDE SEQUENCE [LARGE SCALE GENOMIC DNA]</scope>
    <source>
        <strain evidence="2 3">YS10</strain>
    </source>
</reference>
<gene>
    <name evidence="2" type="ORF">KM029_06610</name>
</gene>